<dbReference type="FunFam" id="2.60.40.60:FF:000032">
    <property type="entry name" value="FAT atypical cadherin 1"/>
    <property type="match status" value="1"/>
</dbReference>
<dbReference type="RefSeq" id="WP_101444816.1">
    <property type="nucleotide sequence ID" value="NZ_PJMU01000003.1"/>
</dbReference>
<dbReference type="EMBL" id="PJMU01000003">
    <property type="protein sequence ID" value="PKV62779.1"/>
    <property type="molecule type" value="Genomic_DNA"/>
</dbReference>
<evidence type="ECO:0000259" key="14">
    <source>
        <dbReference type="PROSITE" id="PS50268"/>
    </source>
</evidence>
<evidence type="ECO:0000256" key="6">
    <source>
        <dbReference type="ARBA" id="ARBA00022837"/>
    </source>
</evidence>
<dbReference type="InterPro" id="IPR011043">
    <property type="entry name" value="Gal_Oxase/kelch_b-propeller"/>
</dbReference>
<dbReference type="PROSITE" id="PS50268">
    <property type="entry name" value="CADHERIN_2"/>
    <property type="match status" value="1"/>
</dbReference>
<dbReference type="SMART" id="SM00112">
    <property type="entry name" value="CA"/>
    <property type="match status" value="1"/>
</dbReference>
<name>A0A2N3U7P9_9BACT</name>
<evidence type="ECO:0000313" key="16">
    <source>
        <dbReference type="Proteomes" id="UP000233782"/>
    </source>
</evidence>
<comment type="subcellular location">
    <subcellularLocation>
        <location evidence="1">Membrane</location>
        <topology evidence="1">Single-pass membrane protein</topology>
    </subcellularLocation>
</comment>
<protein>
    <submittedName>
        <fullName evidence="15">Putative secreted protein (Por secretion system target)</fullName>
    </submittedName>
</protein>
<keyword evidence="6" id="KW-0106">Calcium</keyword>
<evidence type="ECO:0000256" key="2">
    <source>
        <dbReference type="ARBA" id="ARBA00022536"/>
    </source>
</evidence>
<dbReference type="InterPro" id="IPR015919">
    <property type="entry name" value="Cadherin-like_sf"/>
</dbReference>
<evidence type="ECO:0000256" key="9">
    <source>
        <dbReference type="ARBA" id="ARBA00023136"/>
    </source>
</evidence>
<dbReference type="Pfam" id="PF01344">
    <property type="entry name" value="Kelch_1"/>
    <property type="match status" value="1"/>
</dbReference>
<proteinExistence type="predicted"/>
<dbReference type="AlphaFoldDB" id="A0A2N3U7P9"/>
<keyword evidence="16" id="KW-1185">Reference proteome</keyword>
<dbReference type="GO" id="GO:0007156">
    <property type="term" value="P:homophilic cell adhesion via plasma membrane adhesion molecules"/>
    <property type="evidence" value="ECO:0007669"/>
    <property type="project" value="InterPro"/>
</dbReference>
<dbReference type="Proteomes" id="UP000233782">
    <property type="component" value="Unassembled WGS sequence"/>
</dbReference>
<dbReference type="NCBIfam" id="TIGR04183">
    <property type="entry name" value="Por_Secre_tail"/>
    <property type="match status" value="1"/>
</dbReference>
<dbReference type="SUPFAM" id="SSF117281">
    <property type="entry name" value="Kelch motif"/>
    <property type="match status" value="1"/>
</dbReference>
<evidence type="ECO:0000256" key="12">
    <source>
        <dbReference type="SAM" id="MobiDB-lite"/>
    </source>
</evidence>
<dbReference type="Pfam" id="PF24681">
    <property type="entry name" value="Kelch_KLHDC2_KLHL20_DRC7"/>
    <property type="match status" value="1"/>
</dbReference>
<evidence type="ECO:0000256" key="3">
    <source>
        <dbReference type="ARBA" id="ARBA00022692"/>
    </source>
</evidence>
<keyword evidence="2" id="KW-0245">EGF-like domain</keyword>
<comment type="caution">
    <text evidence="15">The sequence shown here is derived from an EMBL/GenBank/DDBJ whole genome shotgun (WGS) entry which is preliminary data.</text>
</comment>
<evidence type="ECO:0000256" key="7">
    <source>
        <dbReference type="ARBA" id="ARBA00022889"/>
    </source>
</evidence>
<keyword evidence="9" id="KW-0472">Membrane</keyword>
<dbReference type="OrthoDB" id="175993at2"/>
<keyword evidence="5" id="KW-0677">Repeat</keyword>
<dbReference type="InterPro" id="IPR021720">
    <property type="entry name" value="Malectin_dom"/>
</dbReference>
<gene>
    <name evidence="15" type="ORF">BD749_2609</name>
</gene>
<feature type="signal peptide" evidence="13">
    <location>
        <begin position="1"/>
        <end position="35"/>
    </location>
</feature>
<keyword evidence="7" id="KW-0130">Cell adhesion</keyword>
<dbReference type="Pfam" id="PF00028">
    <property type="entry name" value="Cadherin"/>
    <property type="match status" value="1"/>
</dbReference>
<organism evidence="15 16">
    <name type="scientific">Pontibacter ramchanderi</name>
    <dbReference type="NCBI Taxonomy" id="1179743"/>
    <lineage>
        <taxon>Bacteria</taxon>
        <taxon>Pseudomonadati</taxon>
        <taxon>Bacteroidota</taxon>
        <taxon>Cytophagia</taxon>
        <taxon>Cytophagales</taxon>
        <taxon>Hymenobacteraceae</taxon>
        <taxon>Pontibacter</taxon>
    </lineage>
</organism>
<feature type="region of interest" description="Disordered" evidence="12">
    <location>
        <begin position="826"/>
        <end position="850"/>
    </location>
</feature>
<dbReference type="InterPro" id="IPR015915">
    <property type="entry name" value="Kelch-typ_b-propeller"/>
</dbReference>
<evidence type="ECO:0000256" key="10">
    <source>
        <dbReference type="ARBA" id="ARBA00023157"/>
    </source>
</evidence>
<dbReference type="SMART" id="SM00612">
    <property type="entry name" value="Kelch"/>
    <property type="match status" value="4"/>
</dbReference>
<sequence>MKKTSTSGKKAIIRRFGLTLLIPVVAYMFSLSALAQSCPPISPISCDKVQVALPYNLSFSSSVSGTVPDKNGIGTGFTMVDAYSGSRHSADGNPSNTGMPGYEASKLTVASGRLQIVTNKGIAATTSNNQLNALGVRIDSRAKLNVEVTLINPFNGTSYQQGGLWFGLNDKTYLKIVAVGNKVELRKEVNDVTAASDQRITSSLSDLHNSALRLRLEIDPNLNVAKGYYTINGGAEQSVGTALSISGMGITSSTAFAGIFATHRNGTSPVTYTFDDFAVKSQTTTGNNHPTFVTKNYSYSVSDAVAPGSNVGSVKANDPEGGAITYAVVAGNTNNAFTISSSTGVISVNKKLNYHSQANYSIRIRATDTGGLSDEASVNISVSNGSSTANFTSISWSTAANQPFNVSEAQGEVVNGKLYTFGGFDSQKSCCTPTSRAYVYDPSLNKWTSIAQMPPMNGTNYGGVTHAGFATDGTDIYFAGGYTSNATGTGQIFGTKEVWKYIVSENRYVRLPDLPIVIAAGQLEYVNGKLHHIAGTNQARTADLGNHYVLDLDNLGAGWKTLTSLPSPRQHAGSAVYEGKIYFIGGQTGHDSHLVASKEVHRYDPGLNSWVKVADLPVPSGATGRGHISSAVVVVGNRILVLGGETIHNSGRTNMVSAYTPATNNWQNLTSLPAARFSGVAALLNNNIYYTGGSSSSTTYKGIPGTSGSTSQQVVSFTLINADTKQNIQVLQNGATLNLSSLPTKNFNIRANTNPSLVGSVIFNLSGAQVLNVTENRAPYDLMGDDGAWTPAAGNYTLKATPYTSSSGSGTAGNALTISFSVTNQSSTPSSSNLLNAGGGQYTDGQSRTWSSDSHFTGGVAGSKSFDVAGTADDRLYLAYRYAADGAPFSYNIPVSGTGPHTVRLHFLEPYFGAPGGKTSNLAGARLFHVDVEGQRVLSNYDIYAQDGAGKAVVKTYENVSVSDGALTISFTSVANNAIISAIEVISASGNITMLNRLETSEKAELAGESYLRVHPNPSEKGDLFFEIQGFGALESAEITLVDVSGRSLYSEVTKTDGSGAAKGKITIHKNIKPGIYFLKAQSSYTVRSTKLIRQ</sequence>
<dbReference type="GO" id="GO:0016020">
    <property type="term" value="C:membrane"/>
    <property type="evidence" value="ECO:0007669"/>
    <property type="project" value="UniProtKB-SubCell"/>
</dbReference>
<dbReference type="Gene3D" id="2.60.120.430">
    <property type="entry name" value="Galactose-binding lectin"/>
    <property type="match status" value="1"/>
</dbReference>
<reference evidence="15 16" key="1">
    <citation type="submission" date="2017-12" db="EMBL/GenBank/DDBJ databases">
        <title>Genomic Encyclopedia of Type Strains, Phase III (KMG-III): the genomes of soil and plant-associated and newly described type strains.</title>
        <authorList>
            <person name="Whitman W."/>
        </authorList>
    </citation>
    <scope>NUCLEOTIDE SEQUENCE [LARGE SCALE GENOMIC DNA]</scope>
    <source>
        <strain evidence="15 16">LP43</strain>
    </source>
</reference>
<keyword evidence="8" id="KW-1133">Transmembrane helix</keyword>
<dbReference type="InterPro" id="IPR006652">
    <property type="entry name" value="Kelch_1"/>
</dbReference>
<dbReference type="Gene3D" id="2.120.10.80">
    <property type="entry name" value="Kelch-type beta propeller"/>
    <property type="match status" value="1"/>
</dbReference>
<keyword evidence="11" id="KW-0325">Glycoprotein</keyword>
<evidence type="ECO:0000256" key="8">
    <source>
        <dbReference type="ARBA" id="ARBA00022989"/>
    </source>
</evidence>
<dbReference type="PANTHER" id="PTHR46773">
    <property type="match status" value="1"/>
</dbReference>
<dbReference type="SUPFAM" id="SSF50965">
    <property type="entry name" value="Galactose oxidase, central domain"/>
    <property type="match status" value="1"/>
</dbReference>
<dbReference type="Pfam" id="PF11721">
    <property type="entry name" value="Malectin"/>
    <property type="match status" value="1"/>
</dbReference>
<dbReference type="SUPFAM" id="SSF49313">
    <property type="entry name" value="Cadherin-like"/>
    <property type="match status" value="1"/>
</dbReference>
<keyword evidence="3" id="KW-0812">Transmembrane</keyword>
<keyword evidence="4 13" id="KW-0732">Signal</keyword>
<accession>A0A2N3U7P9</accession>
<dbReference type="InterPro" id="IPR053256">
    <property type="entry name" value="Kelch_repeat-containing"/>
</dbReference>
<dbReference type="InterPro" id="IPR026444">
    <property type="entry name" value="Secre_tail"/>
</dbReference>
<evidence type="ECO:0000313" key="15">
    <source>
        <dbReference type="EMBL" id="PKV62779.1"/>
    </source>
</evidence>
<dbReference type="InterPro" id="IPR002126">
    <property type="entry name" value="Cadherin-like_dom"/>
</dbReference>
<feature type="chain" id="PRO_5014937056" evidence="13">
    <location>
        <begin position="36"/>
        <end position="1095"/>
    </location>
</feature>
<dbReference type="CDD" id="cd11304">
    <property type="entry name" value="Cadherin_repeat"/>
    <property type="match status" value="1"/>
</dbReference>
<dbReference type="Gene3D" id="2.60.120.200">
    <property type="match status" value="1"/>
</dbReference>
<evidence type="ECO:0000256" key="13">
    <source>
        <dbReference type="SAM" id="SignalP"/>
    </source>
</evidence>
<dbReference type="PANTHER" id="PTHR46773:SF5">
    <property type="entry name" value="OS04G0487100 PROTEIN"/>
    <property type="match status" value="1"/>
</dbReference>
<dbReference type="GO" id="GO:0005509">
    <property type="term" value="F:calcium ion binding"/>
    <property type="evidence" value="ECO:0007669"/>
    <property type="project" value="InterPro"/>
</dbReference>
<evidence type="ECO:0000256" key="5">
    <source>
        <dbReference type="ARBA" id="ARBA00022737"/>
    </source>
</evidence>
<feature type="domain" description="Cadherin" evidence="14">
    <location>
        <begin position="293"/>
        <end position="405"/>
    </location>
</feature>
<evidence type="ECO:0000256" key="1">
    <source>
        <dbReference type="ARBA" id="ARBA00004167"/>
    </source>
</evidence>
<evidence type="ECO:0000256" key="11">
    <source>
        <dbReference type="ARBA" id="ARBA00023180"/>
    </source>
</evidence>
<dbReference type="Gene3D" id="2.60.40.60">
    <property type="entry name" value="Cadherins"/>
    <property type="match status" value="1"/>
</dbReference>
<evidence type="ECO:0000256" key="4">
    <source>
        <dbReference type="ARBA" id="ARBA00022729"/>
    </source>
</evidence>
<keyword evidence="10" id="KW-1015">Disulfide bond</keyword>